<feature type="non-terminal residue" evidence="1">
    <location>
        <position position="1"/>
    </location>
</feature>
<evidence type="ECO:0000313" key="1">
    <source>
        <dbReference type="EMBL" id="GMT22162.1"/>
    </source>
</evidence>
<reference evidence="1" key="1">
    <citation type="submission" date="2023-10" db="EMBL/GenBank/DDBJ databases">
        <title>Genome assembly of Pristionchus species.</title>
        <authorList>
            <person name="Yoshida K."/>
            <person name="Sommer R.J."/>
        </authorList>
    </citation>
    <scope>NUCLEOTIDE SEQUENCE</scope>
    <source>
        <strain evidence="1">RS5133</strain>
    </source>
</reference>
<comment type="caution">
    <text evidence="1">The sequence shown here is derived from an EMBL/GenBank/DDBJ whole genome shotgun (WGS) entry which is preliminary data.</text>
</comment>
<gene>
    <name evidence="1" type="ORF">PFISCL1PPCAC_13459</name>
</gene>
<dbReference type="EMBL" id="BTSY01000004">
    <property type="protein sequence ID" value="GMT22162.1"/>
    <property type="molecule type" value="Genomic_DNA"/>
</dbReference>
<dbReference type="Proteomes" id="UP001432322">
    <property type="component" value="Unassembled WGS sequence"/>
</dbReference>
<organism evidence="1 2">
    <name type="scientific">Pristionchus fissidentatus</name>
    <dbReference type="NCBI Taxonomy" id="1538716"/>
    <lineage>
        <taxon>Eukaryota</taxon>
        <taxon>Metazoa</taxon>
        <taxon>Ecdysozoa</taxon>
        <taxon>Nematoda</taxon>
        <taxon>Chromadorea</taxon>
        <taxon>Rhabditida</taxon>
        <taxon>Rhabditina</taxon>
        <taxon>Diplogasteromorpha</taxon>
        <taxon>Diplogasteroidea</taxon>
        <taxon>Neodiplogasteridae</taxon>
        <taxon>Pristionchus</taxon>
    </lineage>
</organism>
<sequence>LRPLFDAFVDQTIELLTTPRPLSRHLPSCHKAADDFPFSEELQDSFAAETGYRFSTVKMRKGDDPGRIIELRAPKTAAEFGARMKKIIAYLNKKLDRTTAEYCRLLIRRTLDLIIEISRLADDPDSYDEAVHAAYREATTAFTNLPDVSKQTFSEYFCVRRKAVDRTKYVTQLISV</sequence>
<proteinExistence type="predicted"/>
<evidence type="ECO:0000313" key="2">
    <source>
        <dbReference type="Proteomes" id="UP001432322"/>
    </source>
</evidence>
<feature type="non-terminal residue" evidence="1">
    <location>
        <position position="176"/>
    </location>
</feature>
<name>A0AAV5VR62_9BILA</name>
<protein>
    <submittedName>
        <fullName evidence="1">Uncharacterized protein</fullName>
    </submittedName>
</protein>
<keyword evidence="2" id="KW-1185">Reference proteome</keyword>
<accession>A0AAV5VR62</accession>
<dbReference type="AlphaFoldDB" id="A0AAV5VR62"/>